<evidence type="ECO:0000313" key="6">
    <source>
        <dbReference type="EMBL" id="CAK8999249.1"/>
    </source>
</evidence>
<proteinExistence type="predicted"/>
<feature type="transmembrane region" description="Helical" evidence="4">
    <location>
        <begin position="206"/>
        <end position="224"/>
    </location>
</feature>
<accession>A0ABP0ID80</accession>
<dbReference type="EMBL" id="CAXAMM010003291">
    <property type="protein sequence ID" value="CAK8999249.1"/>
    <property type="molecule type" value="Genomic_DNA"/>
</dbReference>
<dbReference type="InterPro" id="IPR036640">
    <property type="entry name" value="ABC1_TM_sf"/>
</dbReference>
<dbReference type="Proteomes" id="UP001642464">
    <property type="component" value="Unassembled WGS sequence"/>
</dbReference>
<dbReference type="SUPFAM" id="SSF90123">
    <property type="entry name" value="ABC transporter transmembrane region"/>
    <property type="match status" value="1"/>
</dbReference>
<sequence length="320" mass="35456">MVRPACRFALLCTVAWASTCFLPLSRPPPNQRMPLRPARATDTAQGLLGPHELAKQAWRNKYGIQWMVLFSVAGCFCIALEKQFTGELTQYCFLAGNRAEFWPRMRKVLLILLLSPVCQGAYNLLCKKTSNSIKLSLQTQAFGLVLKSTQGLSEGAAAALFSQEIDGLRSILNEFLRGLVGCVIFSGFIAWQLVNRREVHFRQVYLALMCVLVVGVVCSLKVQAKVGPAGATVTEASRQVANGVVAELGVAEETRAYNATKERSLKLTADMQDGIDKEFAPEVLRQQWQMLDSWRQSVNFVAAYFLIGRQVMRGQVPFAA</sequence>
<evidence type="ECO:0000256" key="4">
    <source>
        <dbReference type="SAM" id="Phobius"/>
    </source>
</evidence>
<evidence type="ECO:0000256" key="2">
    <source>
        <dbReference type="ARBA" id="ARBA00022989"/>
    </source>
</evidence>
<evidence type="ECO:0000256" key="5">
    <source>
        <dbReference type="SAM" id="SignalP"/>
    </source>
</evidence>
<keyword evidence="3 4" id="KW-0472">Membrane</keyword>
<feature type="chain" id="PRO_5045194448" evidence="5">
    <location>
        <begin position="18"/>
        <end position="320"/>
    </location>
</feature>
<keyword evidence="1 4" id="KW-0812">Transmembrane</keyword>
<gene>
    <name evidence="6" type="ORF">SCF082_LOCUS5979</name>
</gene>
<organism evidence="6 7">
    <name type="scientific">Durusdinium trenchii</name>
    <dbReference type="NCBI Taxonomy" id="1381693"/>
    <lineage>
        <taxon>Eukaryota</taxon>
        <taxon>Sar</taxon>
        <taxon>Alveolata</taxon>
        <taxon>Dinophyceae</taxon>
        <taxon>Suessiales</taxon>
        <taxon>Symbiodiniaceae</taxon>
        <taxon>Durusdinium</taxon>
    </lineage>
</organism>
<keyword evidence="7" id="KW-1185">Reference proteome</keyword>
<feature type="transmembrane region" description="Helical" evidence="4">
    <location>
        <begin position="175"/>
        <end position="194"/>
    </location>
</feature>
<evidence type="ECO:0000313" key="7">
    <source>
        <dbReference type="Proteomes" id="UP001642464"/>
    </source>
</evidence>
<keyword evidence="2 4" id="KW-1133">Transmembrane helix</keyword>
<protein>
    <submittedName>
        <fullName evidence="6">Uncharacterized protein</fullName>
    </submittedName>
</protein>
<keyword evidence="5" id="KW-0732">Signal</keyword>
<evidence type="ECO:0000256" key="1">
    <source>
        <dbReference type="ARBA" id="ARBA00022692"/>
    </source>
</evidence>
<dbReference type="Gene3D" id="1.20.1560.10">
    <property type="entry name" value="ABC transporter type 1, transmembrane domain"/>
    <property type="match status" value="1"/>
</dbReference>
<reference evidence="6 7" key="1">
    <citation type="submission" date="2024-02" db="EMBL/GenBank/DDBJ databases">
        <authorList>
            <person name="Chen Y."/>
            <person name="Shah S."/>
            <person name="Dougan E. K."/>
            <person name="Thang M."/>
            <person name="Chan C."/>
        </authorList>
    </citation>
    <scope>NUCLEOTIDE SEQUENCE [LARGE SCALE GENOMIC DNA]</scope>
</reference>
<evidence type="ECO:0000256" key="3">
    <source>
        <dbReference type="ARBA" id="ARBA00023136"/>
    </source>
</evidence>
<name>A0ABP0ID80_9DINO</name>
<comment type="caution">
    <text evidence="6">The sequence shown here is derived from an EMBL/GenBank/DDBJ whole genome shotgun (WGS) entry which is preliminary data.</text>
</comment>
<feature type="signal peptide" evidence="5">
    <location>
        <begin position="1"/>
        <end position="17"/>
    </location>
</feature>